<reference evidence="2 3" key="1">
    <citation type="submission" date="2019-05" db="EMBL/GenBank/DDBJ databases">
        <title>Another draft genome of Portunus trituberculatus and its Hox gene families provides insights of decapod evolution.</title>
        <authorList>
            <person name="Jeong J.-H."/>
            <person name="Song I."/>
            <person name="Kim S."/>
            <person name="Choi T."/>
            <person name="Kim D."/>
            <person name="Ryu S."/>
            <person name="Kim W."/>
        </authorList>
    </citation>
    <scope>NUCLEOTIDE SEQUENCE [LARGE SCALE GENOMIC DNA]</scope>
    <source>
        <tissue evidence="2">Muscle</tissue>
    </source>
</reference>
<dbReference type="EMBL" id="VSRR010013872">
    <property type="protein sequence ID" value="MPC56359.1"/>
    <property type="molecule type" value="Genomic_DNA"/>
</dbReference>
<proteinExistence type="predicted"/>
<keyword evidence="1" id="KW-0472">Membrane</keyword>
<keyword evidence="1" id="KW-1133">Transmembrane helix</keyword>
<protein>
    <submittedName>
        <fullName evidence="2">Uncharacterized protein</fullName>
    </submittedName>
</protein>
<evidence type="ECO:0000256" key="1">
    <source>
        <dbReference type="SAM" id="Phobius"/>
    </source>
</evidence>
<comment type="caution">
    <text evidence="2">The sequence shown here is derived from an EMBL/GenBank/DDBJ whole genome shotgun (WGS) entry which is preliminary data.</text>
</comment>
<organism evidence="2 3">
    <name type="scientific">Portunus trituberculatus</name>
    <name type="common">Swimming crab</name>
    <name type="synonym">Neptunus trituberculatus</name>
    <dbReference type="NCBI Taxonomy" id="210409"/>
    <lineage>
        <taxon>Eukaryota</taxon>
        <taxon>Metazoa</taxon>
        <taxon>Ecdysozoa</taxon>
        <taxon>Arthropoda</taxon>
        <taxon>Crustacea</taxon>
        <taxon>Multicrustacea</taxon>
        <taxon>Malacostraca</taxon>
        <taxon>Eumalacostraca</taxon>
        <taxon>Eucarida</taxon>
        <taxon>Decapoda</taxon>
        <taxon>Pleocyemata</taxon>
        <taxon>Brachyura</taxon>
        <taxon>Eubrachyura</taxon>
        <taxon>Portunoidea</taxon>
        <taxon>Portunidae</taxon>
        <taxon>Portuninae</taxon>
        <taxon>Portunus</taxon>
    </lineage>
</organism>
<dbReference type="Proteomes" id="UP000324222">
    <property type="component" value="Unassembled WGS sequence"/>
</dbReference>
<keyword evidence="1" id="KW-0812">Transmembrane</keyword>
<evidence type="ECO:0000313" key="2">
    <source>
        <dbReference type="EMBL" id="MPC56359.1"/>
    </source>
</evidence>
<keyword evidence="3" id="KW-1185">Reference proteome</keyword>
<evidence type="ECO:0000313" key="3">
    <source>
        <dbReference type="Proteomes" id="UP000324222"/>
    </source>
</evidence>
<sequence>MAVGEVPEKVEMGQYCKSKYRHEGEYENFSRKWKPEIPINIHCSVNTVHLFIIYILFLSWLESSETE</sequence>
<name>A0A5B7GFS5_PORTR</name>
<accession>A0A5B7GFS5</accession>
<feature type="transmembrane region" description="Helical" evidence="1">
    <location>
        <begin position="39"/>
        <end position="61"/>
    </location>
</feature>
<dbReference type="AlphaFoldDB" id="A0A5B7GFS5"/>
<gene>
    <name evidence="2" type="ORF">E2C01_050316</name>
</gene>